<keyword evidence="2" id="KW-1003">Cell membrane</keyword>
<dbReference type="STRING" id="882086.SacxiDRAFT_0772"/>
<feature type="transmembrane region" description="Helical" evidence="7">
    <location>
        <begin position="281"/>
        <end position="299"/>
    </location>
</feature>
<dbReference type="InterPro" id="IPR032694">
    <property type="entry name" value="CopC/D"/>
</dbReference>
<dbReference type="InterPro" id="IPR019108">
    <property type="entry name" value="Caa3_assmbl_CtaG-rel"/>
</dbReference>
<dbReference type="Pfam" id="PF05425">
    <property type="entry name" value="CopD"/>
    <property type="match status" value="1"/>
</dbReference>
<dbReference type="InterPro" id="IPR008457">
    <property type="entry name" value="Cu-R_CopD_dom"/>
</dbReference>
<name>I0UYT6_9PSEU</name>
<dbReference type="AlphaFoldDB" id="I0UYT6"/>
<feature type="transmembrane region" description="Helical" evidence="7">
    <location>
        <begin position="443"/>
        <end position="461"/>
    </location>
</feature>
<feature type="domain" description="Copper resistance protein D" evidence="8">
    <location>
        <begin position="274"/>
        <end position="370"/>
    </location>
</feature>
<organism evidence="9 10">
    <name type="scientific">Saccharomonospora xinjiangensis XJ-54</name>
    <dbReference type="NCBI Taxonomy" id="882086"/>
    <lineage>
        <taxon>Bacteria</taxon>
        <taxon>Bacillati</taxon>
        <taxon>Actinomycetota</taxon>
        <taxon>Actinomycetes</taxon>
        <taxon>Pseudonocardiales</taxon>
        <taxon>Pseudonocardiaceae</taxon>
        <taxon>Saccharomonospora</taxon>
    </lineage>
</organism>
<dbReference type="Proteomes" id="UP000004691">
    <property type="component" value="Unassembled WGS sequence"/>
</dbReference>
<feature type="transmembrane region" description="Helical" evidence="7">
    <location>
        <begin position="481"/>
        <end position="501"/>
    </location>
</feature>
<feature type="transmembrane region" description="Helical" evidence="7">
    <location>
        <begin position="591"/>
        <end position="612"/>
    </location>
</feature>
<keyword evidence="10" id="KW-1185">Reference proteome</keyword>
<evidence type="ECO:0000256" key="2">
    <source>
        <dbReference type="ARBA" id="ARBA00022475"/>
    </source>
</evidence>
<comment type="subcellular location">
    <subcellularLocation>
        <location evidence="1">Cell membrane</location>
        <topology evidence="1">Multi-pass membrane protein</topology>
    </subcellularLocation>
</comment>
<reference evidence="9 10" key="1">
    <citation type="submission" date="2012-01" db="EMBL/GenBank/DDBJ databases">
        <title>Improved High-Quality Draft sequence of Saccharomonospora xinjiangensis XJ-54.</title>
        <authorList>
            <consortium name="US DOE Joint Genome Institute"/>
            <person name="Lucas S."/>
            <person name="Han J."/>
            <person name="Lapidus A."/>
            <person name="Cheng J.-F."/>
            <person name="Goodwin L."/>
            <person name="Pitluck S."/>
            <person name="Peters L."/>
            <person name="Mikhailova N."/>
            <person name="Teshima H."/>
            <person name="Detter J.C."/>
            <person name="Han C."/>
            <person name="Tapia R."/>
            <person name="Land M."/>
            <person name="Hauser L."/>
            <person name="Kyrpides N."/>
            <person name="Ivanova N."/>
            <person name="Pagani I."/>
            <person name="Brambilla E.-M."/>
            <person name="Klenk H.-P."/>
            <person name="Woyke T."/>
        </authorList>
    </citation>
    <scope>NUCLEOTIDE SEQUENCE [LARGE SCALE GENOMIC DNA]</scope>
    <source>
        <strain evidence="9 10">XJ-54</strain>
    </source>
</reference>
<evidence type="ECO:0000256" key="1">
    <source>
        <dbReference type="ARBA" id="ARBA00004651"/>
    </source>
</evidence>
<feature type="compositionally biased region" description="Low complexity" evidence="6">
    <location>
        <begin position="1"/>
        <end position="42"/>
    </location>
</feature>
<accession>I0UYT6</accession>
<evidence type="ECO:0000259" key="8">
    <source>
        <dbReference type="Pfam" id="PF05425"/>
    </source>
</evidence>
<feature type="transmembrane region" description="Helical" evidence="7">
    <location>
        <begin position="92"/>
        <end position="119"/>
    </location>
</feature>
<dbReference type="GO" id="GO:0006825">
    <property type="term" value="P:copper ion transport"/>
    <property type="evidence" value="ECO:0007669"/>
    <property type="project" value="InterPro"/>
</dbReference>
<evidence type="ECO:0000256" key="5">
    <source>
        <dbReference type="ARBA" id="ARBA00023136"/>
    </source>
</evidence>
<dbReference type="PANTHER" id="PTHR34820:SF4">
    <property type="entry name" value="INNER MEMBRANE PROTEIN YEBZ"/>
    <property type="match status" value="1"/>
</dbReference>
<dbReference type="Pfam" id="PF09678">
    <property type="entry name" value="Caa3_CtaG"/>
    <property type="match status" value="1"/>
</dbReference>
<evidence type="ECO:0000313" key="9">
    <source>
        <dbReference type="EMBL" id="EID53039.1"/>
    </source>
</evidence>
<dbReference type="eggNOG" id="COG3336">
    <property type="taxonomic scope" value="Bacteria"/>
</dbReference>
<feature type="transmembrane region" description="Helical" evidence="7">
    <location>
        <begin position="411"/>
        <end position="431"/>
    </location>
</feature>
<keyword evidence="4 7" id="KW-1133">Transmembrane helix</keyword>
<evidence type="ECO:0000256" key="6">
    <source>
        <dbReference type="SAM" id="MobiDB-lite"/>
    </source>
</evidence>
<evidence type="ECO:0000256" key="7">
    <source>
        <dbReference type="SAM" id="Phobius"/>
    </source>
</evidence>
<feature type="transmembrane region" description="Helical" evidence="7">
    <location>
        <begin position="311"/>
        <end position="328"/>
    </location>
</feature>
<sequence length="705" mass="74059">MSAEAEPARSAAAEGSAAGAVSAPSAPASPALSVSPASSVSQRRPRRPAALGPFLLTGGLLSAAVAVGIVVLTGGLSYAVAGLTDPGDVTRYGIMVVRVGADLSAAVSVGSLLLATFLVPPQKSGTLDVDGYAAVRAAGTAAWLWFLFAIASVFFTAADGAGKPVTAVFDPVVLLNYVEAIEQPKGWLITAAVALLLALGCRLVLSWGWTAVLFFLSVGGLLPIAATGHSASGGSHDMATNSLLFHLIGAALWVGGLIALLAHARRRGDHLPLATARFSKLALVCWFVLGASGVVNALVRVAPAQLFTTDYGLVVLAKVVAIAVLGVFGHQHRQRSVREIGDGAGGGAFVRLAAVEVLVMFVTFGLATALARTPPPLEIAAQPSTTELLIGYDLDGPLTLLGVFTEWRFNLVYGTVAIALAALYLAGVRALRRRGDAWPVGRTVAWLSGTAVLLFATSSGLGRYSPAMFSIHMIGHMTLNMMVPILLVLGGPVTLALRALPPSGRGRPPGPREWLLALVHSPIARVLTHPVVALVIFVGSFYVLYYSGLFAVALDQHWAHLAMNAHFLLAGYVFFWPIIGIDPAPRQLPPLGKLGLLMASVPFHAFFGVVLMNMQTVIGESFYRSLDLPWVDGLLADQRVGGGIAWASGELPVLIVMIALLVQWTRSDEREAKRSDRREEATGDAELTAYNAMLKQLAERGAQRD</sequence>
<dbReference type="GO" id="GO:0005886">
    <property type="term" value="C:plasma membrane"/>
    <property type="evidence" value="ECO:0007669"/>
    <property type="project" value="UniProtKB-SubCell"/>
</dbReference>
<feature type="transmembrane region" description="Helical" evidence="7">
    <location>
        <begin position="131"/>
        <end position="155"/>
    </location>
</feature>
<gene>
    <name evidence="9" type="ORF">SacxiDRAFT_0772</name>
</gene>
<proteinExistence type="predicted"/>
<dbReference type="HOGENOM" id="CLU_016803_0_0_11"/>
<evidence type="ECO:0000313" key="10">
    <source>
        <dbReference type="Proteomes" id="UP000004691"/>
    </source>
</evidence>
<keyword evidence="3 7" id="KW-0812">Transmembrane</keyword>
<feature type="transmembrane region" description="Helical" evidence="7">
    <location>
        <begin position="644"/>
        <end position="664"/>
    </location>
</feature>
<feature type="transmembrane region" description="Helical" evidence="7">
    <location>
        <begin position="212"/>
        <end position="231"/>
    </location>
</feature>
<dbReference type="EMBL" id="JH636049">
    <property type="protein sequence ID" value="EID53039.1"/>
    <property type="molecule type" value="Genomic_DNA"/>
</dbReference>
<feature type="transmembrane region" description="Helical" evidence="7">
    <location>
        <begin position="349"/>
        <end position="371"/>
    </location>
</feature>
<feature type="transmembrane region" description="Helical" evidence="7">
    <location>
        <begin position="522"/>
        <end position="545"/>
    </location>
</feature>
<evidence type="ECO:0000256" key="4">
    <source>
        <dbReference type="ARBA" id="ARBA00022989"/>
    </source>
</evidence>
<keyword evidence="5 7" id="KW-0472">Membrane</keyword>
<dbReference type="PANTHER" id="PTHR34820">
    <property type="entry name" value="INNER MEMBRANE PROTEIN YEBZ"/>
    <property type="match status" value="1"/>
</dbReference>
<feature type="transmembrane region" description="Helical" evidence="7">
    <location>
        <begin position="243"/>
        <end position="261"/>
    </location>
</feature>
<feature type="transmembrane region" description="Helical" evidence="7">
    <location>
        <begin position="557"/>
        <end position="579"/>
    </location>
</feature>
<feature type="transmembrane region" description="Helical" evidence="7">
    <location>
        <begin position="54"/>
        <end position="80"/>
    </location>
</feature>
<protein>
    <submittedName>
        <fullName evidence="9">Putative membrane protein</fullName>
    </submittedName>
</protein>
<evidence type="ECO:0000256" key="3">
    <source>
        <dbReference type="ARBA" id="ARBA00022692"/>
    </source>
</evidence>
<feature type="region of interest" description="Disordered" evidence="6">
    <location>
        <begin position="1"/>
        <end position="44"/>
    </location>
</feature>